<dbReference type="AlphaFoldDB" id="A0A0P9DMY2"/>
<gene>
    <name evidence="1" type="ORF">SE17_01495</name>
</gene>
<keyword evidence="2" id="KW-1185">Reference proteome</keyword>
<dbReference type="Proteomes" id="UP000050509">
    <property type="component" value="Unassembled WGS sequence"/>
</dbReference>
<dbReference type="EMBL" id="LJCR01000015">
    <property type="protein sequence ID" value="KPV54799.1"/>
    <property type="molecule type" value="Genomic_DNA"/>
</dbReference>
<sequence length="201" mass="21964">MLAHPVKQLAAIGAINPDTTQLLARSAHSLEQLARTFGIRNRGSRDDHRQHQTERVNQQVAFATLHHLAVVKAALAAHACGFDTLAVQTACRRMFVMTSAATHVCPQAIVDALPRPVIAPNTKIMVDTFPVRVIFGQHAPLGASYQNIQDRIDDLTHVQAAWPTTGFSARNQIFDTIPVAVSQIGRVCLCLHTPNVHYSLS</sequence>
<protein>
    <submittedName>
        <fullName evidence="1">Uncharacterized protein</fullName>
    </submittedName>
</protein>
<proteinExistence type="predicted"/>
<accession>A0A0P9DMY2</accession>
<reference evidence="1 2" key="1">
    <citation type="submission" date="2015-09" db="EMBL/GenBank/DDBJ databases">
        <title>Draft genome sequence of Kouleothrix aurantiaca JCM 19913.</title>
        <authorList>
            <person name="Hemp J."/>
        </authorList>
    </citation>
    <scope>NUCLEOTIDE SEQUENCE [LARGE SCALE GENOMIC DNA]</scope>
    <source>
        <strain evidence="1 2">COM-B</strain>
    </source>
</reference>
<comment type="caution">
    <text evidence="1">The sequence shown here is derived from an EMBL/GenBank/DDBJ whole genome shotgun (WGS) entry which is preliminary data.</text>
</comment>
<evidence type="ECO:0000313" key="2">
    <source>
        <dbReference type="Proteomes" id="UP000050509"/>
    </source>
</evidence>
<organism evidence="1 2">
    <name type="scientific">Kouleothrix aurantiaca</name>
    <dbReference type="NCBI Taxonomy" id="186479"/>
    <lineage>
        <taxon>Bacteria</taxon>
        <taxon>Bacillati</taxon>
        <taxon>Chloroflexota</taxon>
        <taxon>Chloroflexia</taxon>
        <taxon>Chloroflexales</taxon>
        <taxon>Roseiflexineae</taxon>
        <taxon>Roseiflexaceae</taxon>
        <taxon>Kouleothrix</taxon>
    </lineage>
</organism>
<evidence type="ECO:0000313" key="1">
    <source>
        <dbReference type="EMBL" id="KPV54799.1"/>
    </source>
</evidence>
<name>A0A0P9DMY2_9CHLR</name>